<comment type="caution">
    <text evidence="1">The sequence shown here is derived from an EMBL/GenBank/DDBJ whole genome shotgun (WGS) entry which is preliminary data.</text>
</comment>
<dbReference type="Proteomes" id="UP000554286">
    <property type="component" value="Unassembled WGS sequence"/>
</dbReference>
<dbReference type="EMBL" id="JACIGK010000009">
    <property type="protein sequence ID" value="MBB4265829.1"/>
    <property type="molecule type" value="Genomic_DNA"/>
</dbReference>
<dbReference type="AlphaFoldDB" id="A0A7W6RD49"/>
<dbReference type="Gene3D" id="3.30.2310.20">
    <property type="entry name" value="RelE-like"/>
    <property type="match status" value="1"/>
</dbReference>
<evidence type="ECO:0000313" key="1">
    <source>
        <dbReference type="EMBL" id="MBB4265829.1"/>
    </source>
</evidence>
<name>A0A7W6RD49_9PROT</name>
<dbReference type="InterPro" id="IPR035093">
    <property type="entry name" value="RelE/ParE_toxin_dom_sf"/>
</dbReference>
<sequence length="51" mass="5850">MTLPVARGGRTGRHLIVFRIVPDDHHPTVDVLRILHESMDLPRHLTDDEIT</sequence>
<reference evidence="1 2" key="1">
    <citation type="submission" date="2020-08" db="EMBL/GenBank/DDBJ databases">
        <title>Genome sequencing of Purple Non-Sulfur Bacteria from various extreme environments.</title>
        <authorList>
            <person name="Mayer M."/>
        </authorList>
    </citation>
    <scope>NUCLEOTIDE SEQUENCE [LARGE SCALE GENOMIC DNA]</scope>
    <source>
        <strain evidence="1 2">JA131</strain>
    </source>
</reference>
<organism evidence="1 2">
    <name type="scientific">Roseospira visakhapatnamensis</name>
    <dbReference type="NCBI Taxonomy" id="390880"/>
    <lineage>
        <taxon>Bacteria</taxon>
        <taxon>Pseudomonadati</taxon>
        <taxon>Pseudomonadota</taxon>
        <taxon>Alphaproteobacteria</taxon>
        <taxon>Rhodospirillales</taxon>
        <taxon>Rhodospirillaceae</taxon>
        <taxon>Roseospira</taxon>
    </lineage>
</organism>
<proteinExistence type="predicted"/>
<keyword evidence="2" id="KW-1185">Reference proteome</keyword>
<accession>A0A7W6RD49</accession>
<gene>
    <name evidence="1" type="ORF">GGD89_001454</name>
</gene>
<protein>
    <submittedName>
        <fullName evidence="1">Plasmid stabilization system protein ParE</fullName>
    </submittedName>
</protein>
<evidence type="ECO:0000313" key="2">
    <source>
        <dbReference type="Proteomes" id="UP000554286"/>
    </source>
</evidence>